<keyword evidence="3" id="KW-1185">Reference proteome</keyword>
<evidence type="ECO:0000313" key="3">
    <source>
        <dbReference type="Proteomes" id="UP001652700"/>
    </source>
</evidence>
<dbReference type="GeneID" id="126884691"/>
<feature type="domain" description="Helix-turn-helix" evidence="1">
    <location>
        <begin position="47"/>
        <end position="103"/>
    </location>
</feature>
<proteinExistence type="predicted"/>
<evidence type="ECO:0000259" key="1">
    <source>
        <dbReference type="Pfam" id="PF26215"/>
    </source>
</evidence>
<dbReference type="RefSeq" id="XP_050506720.1">
    <property type="nucleotide sequence ID" value="XM_050650763.1"/>
</dbReference>
<accession>A0ABM5K955</accession>
<name>A0ABM5K955_DIAVI</name>
<sequence>MIFLICYSLSVEEESNSSVPFLDTLVVRTDSNLICLDWYRKNTNSGRFIPYNSYHPEKQKINVVLAMKNRITNICHPKFVDKNVKILYDTLLSNQYPKKLLNKLLFSNHIVNNDANRSVDQVDIPVRYGKLPFLQNLTRSLIGLFSGFNIKIATYNLKTLNLFYSRLKDPTPTLQRCNVVYGIPCECGLVYIGQTGQRLNKRLSLHKSDCKLKPQSTSLSIHVNSKDHRVLYNDAFILDVSDKDFQRKILEMCYIYNAKNSINHKKDVDNLSTIYTFLLKQNISGTKKLPAIYVSDIV</sequence>
<dbReference type="PANTHER" id="PTHR21301:SF10">
    <property type="entry name" value="REVERSE TRANSCRIPTASE DOMAIN-CONTAINING PROTEIN"/>
    <property type="match status" value="1"/>
</dbReference>
<dbReference type="InterPro" id="IPR058912">
    <property type="entry name" value="HTH_animal"/>
</dbReference>
<protein>
    <recommendedName>
        <fullName evidence="1">Helix-turn-helix domain-containing protein</fullName>
    </recommendedName>
</protein>
<organism evidence="2 3">
    <name type="scientific">Diabrotica virgifera virgifera</name>
    <name type="common">western corn rootworm</name>
    <dbReference type="NCBI Taxonomy" id="50390"/>
    <lineage>
        <taxon>Eukaryota</taxon>
        <taxon>Metazoa</taxon>
        <taxon>Ecdysozoa</taxon>
        <taxon>Arthropoda</taxon>
        <taxon>Hexapoda</taxon>
        <taxon>Insecta</taxon>
        <taxon>Pterygota</taxon>
        <taxon>Neoptera</taxon>
        <taxon>Endopterygota</taxon>
        <taxon>Coleoptera</taxon>
        <taxon>Polyphaga</taxon>
        <taxon>Cucujiformia</taxon>
        <taxon>Chrysomeloidea</taxon>
        <taxon>Chrysomelidae</taxon>
        <taxon>Galerucinae</taxon>
        <taxon>Diabroticina</taxon>
        <taxon>Diabroticites</taxon>
        <taxon>Diabrotica</taxon>
    </lineage>
</organism>
<dbReference type="Pfam" id="PF26215">
    <property type="entry name" value="HTH_animal"/>
    <property type="match status" value="1"/>
</dbReference>
<reference evidence="2" key="1">
    <citation type="submission" date="2025-05" db="UniProtKB">
        <authorList>
            <consortium name="EnsemblMetazoa"/>
        </authorList>
    </citation>
    <scope>IDENTIFICATION</scope>
</reference>
<dbReference type="EnsemblMetazoa" id="XM_050650763.1">
    <property type="protein sequence ID" value="XP_050506720.1"/>
    <property type="gene ID" value="LOC126884691"/>
</dbReference>
<evidence type="ECO:0000313" key="2">
    <source>
        <dbReference type="EnsemblMetazoa" id="XP_050506720.1"/>
    </source>
</evidence>
<dbReference type="Proteomes" id="UP001652700">
    <property type="component" value="Unplaced"/>
</dbReference>
<dbReference type="PANTHER" id="PTHR21301">
    <property type="entry name" value="REVERSE TRANSCRIPTASE"/>
    <property type="match status" value="1"/>
</dbReference>